<dbReference type="Proteomes" id="UP000433071">
    <property type="component" value="Unassembled WGS sequence"/>
</dbReference>
<dbReference type="EMBL" id="WMLB01000003">
    <property type="protein sequence ID" value="MTH66919.1"/>
    <property type="molecule type" value="Genomic_DNA"/>
</dbReference>
<protein>
    <submittedName>
        <fullName evidence="3">Glycosyltransferase</fullName>
    </submittedName>
</protein>
<dbReference type="AlphaFoldDB" id="A0A6I3LZZ9"/>
<dbReference type="Pfam" id="PF00534">
    <property type="entry name" value="Glycos_transf_1"/>
    <property type="match status" value="1"/>
</dbReference>
<dbReference type="PANTHER" id="PTHR12526">
    <property type="entry name" value="GLYCOSYLTRANSFERASE"/>
    <property type="match status" value="1"/>
</dbReference>
<feature type="domain" description="Glycosyl transferase family 1" evidence="2">
    <location>
        <begin position="202"/>
        <end position="360"/>
    </location>
</feature>
<sequence length="392" mass="41015">MSAQERRLRVLHLDHTDAAGGAELALVRMLQARPDWTAILQTPPLASGPSVWDAMPPGVPRRAVGVRQPAGASSGGPLALLGFAARLAVQAIAVRTSAAFRTADLVDANTARAAAYGALVARLSRTPFVVHLRDLVEPEALGGAGHALMTRVVLPRADGVLANSGATLASARPYLRPDAIAEVVPSASGLTVGAALRLSADEPLRTVGMLARIDPWKGQAELLEAFARAFAGRDIRLQFAGGAPFGHEAYLESLRSRADELGIGAQVDLLGHVDDVPRLLDSWDVAVQYSTRAEPLGQNVLQYLAAGRVVIAADEGGPTEWVADGENGLLVPPRDVDALAAVFTRLDEDPALRARLSGAAAATPGLLDDLAVARAHLEVYDRVLAAPGRPVP</sequence>
<dbReference type="Gene3D" id="3.40.50.2000">
    <property type="entry name" value="Glycogen Phosphorylase B"/>
    <property type="match status" value="2"/>
</dbReference>
<evidence type="ECO:0000259" key="2">
    <source>
        <dbReference type="Pfam" id="PF00534"/>
    </source>
</evidence>
<accession>A0A6I3LZZ9</accession>
<evidence type="ECO:0000313" key="4">
    <source>
        <dbReference type="Proteomes" id="UP000433071"/>
    </source>
</evidence>
<dbReference type="OrthoDB" id="9814612at2"/>
<dbReference type="CDD" id="cd03801">
    <property type="entry name" value="GT4_PimA-like"/>
    <property type="match status" value="1"/>
</dbReference>
<dbReference type="InterPro" id="IPR001296">
    <property type="entry name" value="Glyco_trans_1"/>
</dbReference>
<gene>
    <name evidence="3" type="ORF">GJ743_00865</name>
</gene>
<comment type="caution">
    <text evidence="3">The sequence shown here is derived from an EMBL/GenBank/DDBJ whole genome shotgun (WGS) entry which is preliminary data.</text>
</comment>
<keyword evidence="1 3" id="KW-0808">Transferase</keyword>
<dbReference type="SUPFAM" id="SSF53756">
    <property type="entry name" value="UDP-Glycosyltransferase/glycogen phosphorylase"/>
    <property type="match status" value="1"/>
</dbReference>
<organism evidence="3 4">
    <name type="scientific">Agromyces bracchium</name>
    <dbReference type="NCBI Taxonomy" id="88376"/>
    <lineage>
        <taxon>Bacteria</taxon>
        <taxon>Bacillati</taxon>
        <taxon>Actinomycetota</taxon>
        <taxon>Actinomycetes</taxon>
        <taxon>Micrococcales</taxon>
        <taxon>Microbacteriaceae</taxon>
        <taxon>Agromyces</taxon>
    </lineage>
</organism>
<evidence type="ECO:0000256" key="1">
    <source>
        <dbReference type="ARBA" id="ARBA00022679"/>
    </source>
</evidence>
<dbReference type="PANTHER" id="PTHR12526:SF638">
    <property type="entry name" value="SPORE COAT PROTEIN SA"/>
    <property type="match status" value="1"/>
</dbReference>
<keyword evidence="4" id="KW-1185">Reference proteome</keyword>
<name>A0A6I3LZZ9_9MICO</name>
<dbReference type="GO" id="GO:0016757">
    <property type="term" value="F:glycosyltransferase activity"/>
    <property type="evidence" value="ECO:0007669"/>
    <property type="project" value="InterPro"/>
</dbReference>
<evidence type="ECO:0000313" key="3">
    <source>
        <dbReference type="EMBL" id="MTH66919.1"/>
    </source>
</evidence>
<dbReference type="RefSeq" id="WP_155050052.1">
    <property type="nucleotide sequence ID" value="NZ_BAAAIB010000001.1"/>
</dbReference>
<reference evidence="3 4" key="1">
    <citation type="submission" date="2019-11" db="EMBL/GenBank/DDBJ databases">
        <title>Agromyces kandeliae sp. nov., isolated from mangrove soil.</title>
        <authorList>
            <person name="Wang R."/>
        </authorList>
    </citation>
    <scope>NUCLEOTIDE SEQUENCE [LARGE SCALE GENOMIC DNA]</scope>
    <source>
        <strain evidence="3 4">JCM 11433</strain>
    </source>
</reference>
<proteinExistence type="predicted"/>